<evidence type="ECO:0000313" key="10">
    <source>
        <dbReference type="Proteomes" id="UP001519362"/>
    </source>
</evidence>
<gene>
    <name evidence="9" type="ORF">JOF34_001654</name>
</gene>
<sequence length="283" mass="32230">MPDWLRTVNDFLLPYRMPTLMFLSGLLVPRSLEKPLTRYYWGKYQLVLWPYLIWSGIHMVQHIPAGPITNPQNWIATGYLWFLFFIGVYYSIAPFMRYFPAWCPPTFFAIMALALPEGHPERFAYFAIFFFSGALVATHAKLLDAILRGGWVIGGAGLVAVAFGTLATRVDTQYETWGAPFSICGIAVAIYLASRVNGRSWTIPFRFIGRSSLVFYVAHFPIIYGAWTLFTLWSDARPDTISIALFFLALSACTGLAYFQNIPPIKWLFRAPSFPSISTKKWK</sequence>
<evidence type="ECO:0000256" key="3">
    <source>
        <dbReference type="ARBA" id="ARBA00022475"/>
    </source>
</evidence>
<reference evidence="9 10" key="1">
    <citation type="submission" date="2021-03" db="EMBL/GenBank/DDBJ databases">
        <title>Sequencing the genomes of 1000 actinobacteria strains.</title>
        <authorList>
            <person name="Klenk H.-P."/>
        </authorList>
    </citation>
    <scope>NUCLEOTIDE SEQUENCE [LARGE SCALE GENOMIC DNA]</scope>
    <source>
        <strain evidence="9 10">DSM 24221</strain>
    </source>
</reference>
<feature type="transmembrane region" description="Helical" evidence="7">
    <location>
        <begin position="122"/>
        <end position="143"/>
    </location>
</feature>
<evidence type="ECO:0000313" key="9">
    <source>
        <dbReference type="EMBL" id="MBP2437068.1"/>
    </source>
</evidence>
<feature type="domain" description="Acyltransferase 3" evidence="8">
    <location>
        <begin position="9"/>
        <end position="256"/>
    </location>
</feature>
<dbReference type="PANTHER" id="PTHR40074">
    <property type="entry name" value="O-ACETYLTRANSFERASE WECH"/>
    <property type="match status" value="1"/>
</dbReference>
<evidence type="ECO:0000256" key="4">
    <source>
        <dbReference type="ARBA" id="ARBA00022692"/>
    </source>
</evidence>
<proteinExistence type="inferred from homology"/>
<evidence type="ECO:0000256" key="5">
    <source>
        <dbReference type="ARBA" id="ARBA00022989"/>
    </source>
</evidence>
<dbReference type="Proteomes" id="UP001519362">
    <property type="component" value="Unassembled WGS sequence"/>
</dbReference>
<feature type="transmembrane region" description="Helical" evidence="7">
    <location>
        <begin position="150"/>
        <end position="170"/>
    </location>
</feature>
<dbReference type="Pfam" id="PF01757">
    <property type="entry name" value="Acyl_transf_3"/>
    <property type="match status" value="1"/>
</dbReference>
<keyword evidence="4 7" id="KW-0812">Transmembrane</keyword>
<evidence type="ECO:0000256" key="7">
    <source>
        <dbReference type="SAM" id="Phobius"/>
    </source>
</evidence>
<dbReference type="InterPro" id="IPR002656">
    <property type="entry name" value="Acyl_transf_3_dom"/>
</dbReference>
<evidence type="ECO:0000256" key="2">
    <source>
        <dbReference type="ARBA" id="ARBA00007400"/>
    </source>
</evidence>
<feature type="transmembrane region" description="Helical" evidence="7">
    <location>
        <begin position="213"/>
        <end position="234"/>
    </location>
</feature>
<organism evidence="9 10">
    <name type="scientific">Microbacterium amylolyticum</name>
    <dbReference type="NCBI Taxonomy" id="936337"/>
    <lineage>
        <taxon>Bacteria</taxon>
        <taxon>Bacillati</taxon>
        <taxon>Actinomycetota</taxon>
        <taxon>Actinomycetes</taxon>
        <taxon>Micrococcales</taxon>
        <taxon>Microbacteriaceae</taxon>
        <taxon>Microbacterium</taxon>
    </lineage>
</organism>
<accession>A0ABS4ZIG0</accession>
<comment type="caution">
    <text evidence="9">The sequence shown here is derived from an EMBL/GenBank/DDBJ whole genome shotgun (WGS) entry which is preliminary data.</text>
</comment>
<feature type="transmembrane region" description="Helical" evidence="7">
    <location>
        <begin position="176"/>
        <end position="193"/>
    </location>
</feature>
<comment type="similarity">
    <text evidence="2">Belongs to the acyltransferase 3 family.</text>
</comment>
<feature type="transmembrane region" description="Helical" evidence="7">
    <location>
        <begin position="73"/>
        <end position="92"/>
    </location>
</feature>
<evidence type="ECO:0000256" key="1">
    <source>
        <dbReference type="ARBA" id="ARBA00004651"/>
    </source>
</evidence>
<evidence type="ECO:0000259" key="8">
    <source>
        <dbReference type="Pfam" id="PF01757"/>
    </source>
</evidence>
<keyword evidence="3" id="KW-1003">Cell membrane</keyword>
<evidence type="ECO:0000256" key="6">
    <source>
        <dbReference type="ARBA" id="ARBA00023136"/>
    </source>
</evidence>
<comment type="subcellular location">
    <subcellularLocation>
        <location evidence="1">Cell membrane</location>
        <topology evidence="1">Multi-pass membrane protein</topology>
    </subcellularLocation>
</comment>
<keyword evidence="6 7" id="KW-0472">Membrane</keyword>
<name>A0ABS4ZIG0_9MICO</name>
<dbReference type="PANTHER" id="PTHR40074:SF4">
    <property type="entry name" value="INNER MEMBRANE PROTEIN YCFT"/>
    <property type="match status" value="1"/>
</dbReference>
<keyword evidence="10" id="KW-1185">Reference proteome</keyword>
<feature type="transmembrane region" description="Helical" evidence="7">
    <location>
        <begin position="240"/>
        <end position="259"/>
    </location>
</feature>
<dbReference type="EMBL" id="JAGIOL010000001">
    <property type="protein sequence ID" value="MBP2437068.1"/>
    <property type="molecule type" value="Genomic_DNA"/>
</dbReference>
<protein>
    <submittedName>
        <fullName evidence="9">Membrane protein YcfT</fullName>
    </submittedName>
</protein>
<keyword evidence="5 7" id="KW-1133">Transmembrane helix</keyword>